<keyword evidence="2" id="KW-1185">Reference proteome</keyword>
<proteinExistence type="predicted"/>
<gene>
    <name evidence="1" type="ORF">AA415_02492</name>
</gene>
<dbReference type="EMBL" id="LRGC01000013">
    <property type="protein sequence ID" value="KWR53411.1"/>
    <property type="molecule type" value="Genomic_DNA"/>
</dbReference>
<accession>A0A120A1C7</accession>
<sequence>MAHSFLKQYSKQFRMIKVHYMDFEDRFHVKTFKDCSLIEASNVFKAYARAFGWIFLSYETFDY</sequence>
<dbReference type="Proteomes" id="UP000056419">
    <property type="component" value="Unassembled WGS sequence"/>
</dbReference>
<name>A0A120A1C7_BACSE</name>
<dbReference type="AlphaFoldDB" id="A0A120A1C7"/>
<evidence type="ECO:0000313" key="1">
    <source>
        <dbReference type="EMBL" id="KWR53411.1"/>
    </source>
</evidence>
<dbReference type="STRING" id="46506.AA415_02492"/>
<organism evidence="1 2">
    <name type="scientific">Bacteroides stercoris</name>
    <dbReference type="NCBI Taxonomy" id="46506"/>
    <lineage>
        <taxon>Bacteria</taxon>
        <taxon>Pseudomonadati</taxon>
        <taxon>Bacteroidota</taxon>
        <taxon>Bacteroidia</taxon>
        <taxon>Bacteroidales</taxon>
        <taxon>Bacteroidaceae</taxon>
        <taxon>Bacteroides</taxon>
    </lineage>
</organism>
<dbReference type="PATRIC" id="fig|46506.5.peg.2674"/>
<evidence type="ECO:0000313" key="2">
    <source>
        <dbReference type="Proteomes" id="UP000056419"/>
    </source>
</evidence>
<protein>
    <submittedName>
        <fullName evidence="1">Uncharacterized protein</fullName>
    </submittedName>
</protein>
<comment type="caution">
    <text evidence="1">The sequence shown here is derived from an EMBL/GenBank/DDBJ whole genome shotgun (WGS) entry which is preliminary data.</text>
</comment>
<reference evidence="1 2" key="1">
    <citation type="journal article" date="2016" name="BMC Genomics">
        <title>Type VI secretion systems of human gut Bacteroidales segregate into three genetic architectures, two of which are contained on mobile genetic elements.</title>
        <authorList>
            <person name="Coyne M.J."/>
            <person name="Roelofs K.G."/>
            <person name="Comstock L.E."/>
        </authorList>
    </citation>
    <scope>NUCLEOTIDE SEQUENCE [LARGE SCALE GENOMIC DNA]</scope>
    <source>
        <strain evidence="1 2">CL09T03C01</strain>
    </source>
</reference>